<dbReference type="Proteomes" id="UP001265083">
    <property type="component" value="Unassembled WGS sequence"/>
</dbReference>
<dbReference type="AlphaFoldDB" id="A0A1H2LQN5"/>
<feature type="domain" description="Flavin reductase like" evidence="3">
    <location>
        <begin position="38"/>
        <end position="182"/>
    </location>
</feature>
<evidence type="ECO:0000313" key="5">
    <source>
        <dbReference type="EMBL" id="SDU83065.1"/>
    </source>
</evidence>
<reference evidence="5 6" key="1">
    <citation type="submission" date="2016-10" db="EMBL/GenBank/DDBJ databases">
        <authorList>
            <person name="de Groot N.N."/>
        </authorList>
    </citation>
    <scope>NUCLEOTIDE SEQUENCE [LARGE SCALE GENOMIC DNA]</scope>
    <source>
        <strain evidence="5 6">DSM 44215</strain>
    </source>
</reference>
<dbReference type="OrthoDB" id="9792858at2"/>
<name>A0A1H2LQN5_9ACTN</name>
<dbReference type="GO" id="GO:0010181">
    <property type="term" value="F:FMN binding"/>
    <property type="evidence" value="ECO:0007669"/>
    <property type="project" value="InterPro"/>
</dbReference>
<dbReference type="SUPFAM" id="SSF50475">
    <property type="entry name" value="FMN-binding split barrel"/>
    <property type="match status" value="1"/>
</dbReference>
<dbReference type="EC" id="1.-.-.-" evidence="4"/>
<comment type="similarity">
    <text evidence="1">Belongs to the non-flavoprotein flavin reductase family.</text>
</comment>
<dbReference type="SMART" id="SM00903">
    <property type="entry name" value="Flavin_Reduct"/>
    <property type="match status" value="1"/>
</dbReference>
<evidence type="ECO:0000313" key="7">
    <source>
        <dbReference type="Proteomes" id="UP001265083"/>
    </source>
</evidence>
<dbReference type="PANTHER" id="PTHR30466:SF11">
    <property type="entry name" value="FLAVIN-DEPENDENT MONOOXYGENASE, REDUCTASE SUBUNIT HSAB"/>
    <property type="match status" value="1"/>
</dbReference>
<keyword evidence="2 4" id="KW-0560">Oxidoreductase</keyword>
<gene>
    <name evidence="4" type="ORF">RD149_24855</name>
    <name evidence="5" type="ORF">SAMN04488548_136699</name>
</gene>
<evidence type="ECO:0000256" key="2">
    <source>
        <dbReference type="ARBA" id="ARBA00023002"/>
    </source>
</evidence>
<protein>
    <submittedName>
        <fullName evidence="4">Flavin reductase family protein</fullName>
        <ecNumber evidence="4">1.-.-.-</ecNumber>
    </submittedName>
    <submittedName>
        <fullName evidence="5">NADH-FMN oxidoreductase RutF, flavin reductase (DIM6/NTAB) family</fullName>
    </submittedName>
</protein>
<dbReference type="STRING" id="158898.SAMN04488548_136699"/>
<sequence>MCSKAAPENRAAASGSTHLTGVHDAAGVVDVSALRTTFGKFPSGVTAVCAIDGAGQPTGMAVSAFVNVSLEPPLVGVFVQTSSTTWPKLRTRPRIGLSVLSADQHTACRQLASRTGNRFADLSWDTGVEGAIFLHGASAWFDCEVESESVTGDHTLALLRIIGHRVAGPESPLVFYESRFHDLSASARDN</sequence>
<organism evidence="5 6">
    <name type="scientific">Gordonia westfalica</name>
    <dbReference type="NCBI Taxonomy" id="158898"/>
    <lineage>
        <taxon>Bacteria</taxon>
        <taxon>Bacillati</taxon>
        <taxon>Actinomycetota</taxon>
        <taxon>Actinomycetes</taxon>
        <taxon>Mycobacteriales</taxon>
        <taxon>Gordoniaceae</taxon>
        <taxon>Gordonia</taxon>
    </lineage>
</organism>
<dbReference type="InterPro" id="IPR050268">
    <property type="entry name" value="NADH-dep_flavin_reductase"/>
</dbReference>
<evidence type="ECO:0000259" key="3">
    <source>
        <dbReference type="SMART" id="SM00903"/>
    </source>
</evidence>
<dbReference type="InterPro" id="IPR002563">
    <property type="entry name" value="Flavin_Rdtase-like_dom"/>
</dbReference>
<evidence type="ECO:0000313" key="6">
    <source>
        <dbReference type="Proteomes" id="UP000183180"/>
    </source>
</evidence>
<dbReference type="PANTHER" id="PTHR30466">
    <property type="entry name" value="FLAVIN REDUCTASE"/>
    <property type="match status" value="1"/>
</dbReference>
<dbReference type="EMBL" id="FNLM01000036">
    <property type="protein sequence ID" value="SDU83065.1"/>
    <property type="molecule type" value="Genomic_DNA"/>
</dbReference>
<evidence type="ECO:0000256" key="1">
    <source>
        <dbReference type="ARBA" id="ARBA00008898"/>
    </source>
</evidence>
<evidence type="ECO:0000313" key="4">
    <source>
        <dbReference type="EMBL" id="MDS1116967.1"/>
    </source>
</evidence>
<dbReference type="GO" id="GO:0042602">
    <property type="term" value="F:riboflavin reductase (NADPH) activity"/>
    <property type="evidence" value="ECO:0007669"/>
    <property type="project" value="TreeGrafter"/>
</dbReference>
<dbReference type="Proteomes" id="UP000183180">
    <property type="component" value="Unassembled WGS sequence"/>
</dbReference>
<dbReference type="InterPro" id="IPR012349">
    <property type="entry name" value="Split_barrel_FMN-bd"/>
</dbReference>
<proteinExistence type="inferred from homology"/>
<dbReference type="Gene3D" id="2.30.110.10">
    <property type="entry name" value="Electron Transport, Fmn-binding Protein, Chain A"/>
    <property type="match status" value="1"/>
</dbReference>
<dbReference type="EMBL" id="JAVLUS010000044">
    <property type="protein sequence ID" value="MDS1116967.1"/>
    <property type="molecule type" value="Genomic_DNA"/>
</dbReference>
<dbReference type="RefSeq" id="WP_099047937.1">
    <property type="nucleotide sequence ID" value="NZ_FNLM01000036.1"/>
</dbReference>
<dbReference type="Pfam" id="PF01613">
    <property type="entry name" value="Flavin_Reduct"/>
    <property type="match status" value="1"/>
</dbReference>
<reference evidence="4 7" key="2">
    <citation type="submission" date="2023-08" db="EMBL/GenBank/DDBJ databases">
        <title>Bioegradation of LLDPE and BLDPE plastic by marine bacteria from coast plastic debris.</title>
        <authorList>
            <person name="Rong Z."/>
        </authorList>
    </citation>
    <scope>NUCLEOTIDE SEQUENCE [LARGE SCALE GENOMIC DNA]</scope>
    <source>
        <strain evidence="4 7">Z-2</strain>
    </source>
</reference>
<keyword evidence="7" id="KW-1185">Reference proteome</keyword>
<accession>A0A1H2LQN5</accession>